<dbReference type="SUPFAM" id="SSF50969">
    <property type="entry name" value="YVTN repeat-like/Quinoprotein amine dehydrogenase"/>
    <property type="match status" value="1"/>
</dbReference>
<dbReference type="STRING" id="1297742.A176_006043"/>
<keyword evidence="2" id="KW-1185">Reference proteome</keyword>
<protein>
    <submittedName>
        <fullName evidence="1">Glutamine cyclotransferase</fullName>
    </submittedName>
</protein>
<dbReference type="EMBL" id="CP012109">
    <property type="protein sequence ID" value="AKQ69131.1"/>
    <property type="molecule type" value="Genomic_DNA"/>
</dbReference>
<dbReference type="InterPro" id="IPR007788">
    <property type="entry name" value="QCT"/>
</dbReference>
<evidence type="ECO:0000313" key="1">
    <source>
        <dbReference type="EMBL" id="AKQ69131.1"/>
    </source>
</evidence>
<dbReference type="RefSeq" id="WP_002635691.1">
    <property type="nucleotide sequence ID" value="NZ_CP012109.1"/>
</dbReference>
<dbReference type="PANTHER" id="PTHR31270">
    <property type="entry name" value="GLUTAMINYL-PEPTIDE CYCLOTRANSFERASE"/>
    <property type="match status" value="1"/>
</dbReference>
<dbReference type="InterPro" id="IPR011044">
    <property type="entry name" value="Quino_amine_DH_bsu"/>
</dbReference>
<reference evidence="1 2" key="1">
    <citation type="journal article" date="2016" name="PLoS ONE">
        <title>Complete Genome Sequence and Comparative Genomics of a Novel Myxobacterium Myxococcus hansupus.</title>
        <authorList>
            <person name="Sharma G."/>
            <person name="Narwani T."/>
            <person name="Subramanian S."/>
        </authorList>
    </citation>
    <scope>NUCLEOTIDE SEQUENCE [LARGE SCALE GENOMIC DNA]</scope>
    <source>
        <strain evidence="2">mixupus</strain>
    </source>
</reference>
<dbReference type="PATRIC" id="fig|1297742.4.peg.6135"/>
<keyword evidence="1" id="KW-0808">Transferase</keyword>
<gene>
    <name evidence="1" type="ORF">A176_006043</name>
</gene>
<organism evidence="1 2">
    <name type="scientific">Pseudomyxococcus hansupus</name>
    <dbReference type="NCBI Taxonomy" id="1297742"/>
    <lineage>
        <taxon>Bacteria</taxon>
        <taxon>Pseudomonadati</taxon>
        <taxon>Myxococcota</taxon>
        <taxon>Myxococcia</taxon>
        <taxon>Myxococcales</taxon>
        <taxon>Cystobacterineae</taxon>
        <taxon>Myxococcaceae</taxon>
        <taxon>Pseudomyxococcus</taxon>
    </lineage>
</organism>
<dbReference type="Proteomes" id="UP000009026">
    <property type="component" value="Chromosome"/>
</dbReference>
<dbReference type="AlphaFoldDB" id="A0A0H4X090"/>
<evidence type="ECO:0000313" key="2">
    <source>
        <dbReference type="Proteomes" id="UP000009026"/>
    </source>
</evidence>
<dbReference type="KEGG" id="mym:A176_006043"/>
<dbReference type="PANTHER" id="PTHR31270:SF1">
    <property type="entry name" value="GLUTAMINYL-PEPTIDE CYCLOTRANSFERASE"/>
    <property type="match status" value="1"/>
</dbReference>
<proteinExistence type="predicted"/>
<dbReference type="GO" id="GO:0016603">
    <property type="term" value="F:glutaminyl-peptide cyclotransferase activity"/>
    <property type="evidence" value="ECO:0007669"/>
    <property type="project" value="InterPro"/>
</dbReference>
<dbReference type="OrthoDB" id="9783700at2"/>
<accession>A0A0H4X090</accession>
<sequence>MRTPTTLLPLFALTAAFQCNPPTRPVPDAGSGSQEPVRRVARIINSYPHATNAFTQGLVFHKGHLFESTGHQGTLRQLSLETAQPVWMERLGNIFAEGLASDGERLYQLTWTEGLLFTWSGMPPQRERTTRYPGEGWGLCFWEGKLVRSDGSALLTFHTPEDFTQVGSVEVTLRGQPVELINELECANGVIYANIWHSSDVLEIDPATGTVVGVIDASELTRAVAGQVTSHEAVLNGIAVEPGTGRIFMTGKLWPRIFEVRLDLVE</sequence>
<dbReference type="Pfam" id="PF05096">
    <property type="entry name" value="Glu_cyclase_2"/>
    <property type="match status" value="1"/>
</dbReference>
<dbReference type="eggNOG" id="COG3823">
    <property type="taxonomic scope" value="Bacteria"/>
</dbReference>
<name>A0A0H4X090_9BACT</name>